<evidence type="ECO:0000259" key="4">
    <source>
        <dbReference type="SMART" id="SM00396"/>
    </source>
</evidence>
<evidence type="ECO:0000313" key="5">
    <source>
        <dbReference type="EMBL" id="KHN72555.1"/>
    </source>
</evidence>
<proteinExistence type="predicted"/>
<dbReference type="SMART" id="SM00396">
    <property type="entry name" value="ZnF_UBR1"/>
    <property type="match status" value="1"/>
</dbReference>
<dbReference type="Proteomes" id="UP000031036">
    <property type="component" value="Unassembled WGS sequence"/>
</dbReference>
<reference evidence="5 6" key="1">
    <citation type="submission" date="2014-11" db="EMBL/GenBank/DDBJ databases">
        <title>Genetic blueprint of the zoonotic pathogen Toxocara canis.</title>
        <authorList>
            <person name="Zhu X.-Q."/>
            <person name="Korhonen P.K."/>
            <person name="Cai H."/>
            <person name="Young N.D."/>
            <person name="Nejsum P."/>
            <person name="von Samson-Himmelstjerna G."/>
            <person name="Boag P.R."/>
            <person name="Tan P."/>
            <person name="Li Q."/>
            <person name="Min J."/>
            <person name="Yang Y."/>
            <person name="Wang X."/>
            <person name="Fang X."/>
            <person name="Hall R.S."/>
            <person name="Hofmann A."/>
            <person name="Sternberg P.W."/>
            <person name="Jex A.R."/>
            <person name="Gasser R.B."/>
        </authorList>
    </citation>
    <scope>NUCLEOTIDE SEQUENCE [LARGE SCALE GENOMIC DNA]</scope>
    <source>
        <strain evidence="5">PN_DK_2014</strain>
    </source>
</reference>
<dbReference type="EMBL" id="JPKZ01003246">
    <property type="protein sequence ID" value="KHN72555.1"/>
    <property type="molecule type" value="Genomic_DNA"/>
</dbReference>
<evidence type="ECO:0000256" key="3">
    <source>
        <dbReference type="ARBA" id="ARBA00022833"/>
    </source>
</evidence>
<evidence type="ECO:0000256" key="2">
    <source>
        <dbReference type="ARBA" id="ARBA00022771"/>
    </source>
</evidence>
<gene>
    <name evidence="5" type="primary">poe</name>
    <name evidence="5" type="ORF">Tcan_07372</name>
</gene>
<accession>A0A0B2UUL1</accession>
<sequence length="1347" mass="149595">MGWHLANDGDWAQDELVSLLNYVISNASTMSQATVALCAHRVCVNFAKFPSSETLRVIETCNCLMKRLAELLQSGHFVCDHLADVLSCFLNATPLPFSYLSSLMLNAENQIIIEVPPDYQEFTQETTVALREILQATEVLFTRYFSLEQLVNNMVSKAARDLAHEYLFSFQNTGIPPSANATILTPSLMMLCQEGLVHLEKLLNQELRGSLAPVNDFLSGLVLISSATAVSEHPDITDESLMNFAAMVISVHKNIFKTAPSYSDLSKLHISTLQLFFKCIRMLIRLGKKEFAYLLANYFLGVLPKLLTTMADPPLDELCDLLWSVAVCSLQDAQKLSDEGNIKKSLSTDSSDDPINGVGDWLANILSDVPAMIDQQEATLNARSASLFVVSAHTLMDMCERCLCTMEQCRSRCGAWSEHAQSSFRTMCALCVTDTTRSITPNVILILLRLFADAILCGAINETFKNSFVHDMLYFGGSSGPITSNSFCLNVAAEGALLGRQNPDLLTIVIRSIAAAAERSAPEDIHLWLFECLCETLSAADLHKNMRKVVEMLHNAFKSGDDERSYNKRMVLAEMAYMMLLGGTNWEKPRKSLEKFRKYANDLFDVSTVPDWSTINLKLRNVDYPAWSEIHLTLLEWVFAAKWNDDQLPIHALLPAPAGFFKNVLEGRASIVELHHFIRIRPLLMDDKYAEFIKAFNDHDPGLDISKLRDIETLCSAGVRILVATTLEDVSHFSAVRYDSLLLMLNMLKAQKCSDEFLKVLVSFCDQIRNFALSDLCERADIRRSSRACCAALSLANSPLLKMLAPSARGDLQSCLNDVLLKAVSEWACVAHPELRSSVSASATLDVLSSSFLSPNSACCFAQPASREMFAAVNSVYDNAVRFVLHQIHKRHIKDAKGYVEWKFSEAETCLDWILSVQCSQLSSAAASELCATILKGIDAAEVVTQRQLLHDVHALLDAVLVEHSPLEMNLLDAPWVFCSVLKQIVSVPGVDVVPWDKLPTNIFADVLDRIIREPSLCRQSIPLIGILSLLSACNNAALSSIFLKPLESRLQLLVQWITASEVGLETFLQLRPLLEYLSASRESALTDLLSGGMLETLLSTSVYLQLADNCPLFVRCSDRWNYAALSARRPPAKEGQPSRSSDENDLFGETLSALISIFGPRIHEKLVSKCIQLFAHVVSNIHEADHRILEGSARHSPNVLAHSFLMLYDVLEYIGALSRALTPFTVSTKDADEPSFSVLPENFAKKPSNASKAQVTLPLCTYSATEKQFILQHWYNCHTCGIVNGEGVCSACAVNCHRGHDISYRCFFLPFLRHQKHRSHFHFALTVPQRSSSFCSTGTIATLVES</sequence>
<evidence type="ECO:0000313" key="6">
    <source>
        <dbReference type="Proteomes" id="UP000031036"/>
    </source>
</evidence>
<keyword evidence="1" id="KW-0479">Metal-binding</keyword>
<name>A0A0B2UUL1_TOXCA</name>
<dbReference type="OrthoDB" id="5826322at2759"/>
<protein>
    <submittedName>
        <fullName evidence="5">Protein purity of essence</fullName>
    </submittedName>
</protein>
<comment type="caution">
    <text evidence="5">The sequence shown here is derived from an EMBL/GenBank/DDBJ whole genome shotgun (WGS) entry which is preliminary data.</text>
</comment>
<dbReference type="InterPro" id="IPR045189">
    <property type="entry name" value="UBR4-like"/>
</dbReference>
<organism evidence="5 6">
    <name type="scientific">Toxocara canis</name>
    <name type="common">Canine roundworm</name>
    <dbReference type="NCBI Taxonomy" id="6265"/>
    <lineage>
        <taxon>Eukaryota</taxon>
        <taxon>Metazoa</taxon>
        <taxon>Ecdysozoa</taxon>
        <taxon>Nematoda</taxon>
        <taxon>Chromadorea</taxon>
        <taxon>Rhabditida</taxon>
        <taxon>Spirurina</taxon>
        <taxon>Ascaridomorpha</taxon>
        <taxon>Ascaridoidea</taxon>
        <taxon>Toxocaridae</taxon>
        <taxon>Toxocara</taxon>
    </lineage>
</organism>
<dbReference type="PANTHER" id="PTHR21725:SF1">
    <property type="entry name" value="E3 UBIQUITIN-PROTEIN LIGASE UBR4"/>
    <property type="match status" value="1"/>
</dbReference>
<dbReference type="GO" id="GO:0008270">
    <property type="term" value="F:zinc ion binding"/>
    <property type="evidence" value="ECO:0007669"/>
    <property type="project" value="UniProtKB-KW"/>
</dbReference>
<dbReference type="InterPro" id="IPR003126">
    <property type="entry name" value="Znf_UBR"/>
</dbReference>
<dbReference type="OMA" id="TETIMEY"/>
<feature type="domain" description="UBR-type" evidence="4">
    <location>
        <begin position="1259"/>
        <end position="1320"/>
    </location>
</feature>
<keyword evidence="2" id="KW-0863">Zinc-finger</keyword>
<keyword evidence="6" id="KW-1185">Reference proteome</keyword>
<evidence type="ECO:0000256" key="1">
    <source>
        <dbReference type="ARBA" id="ARBA00022723"/>
    </source>
</evidence>
<dbReference type="PANTHER" id="PTHR21725">
    <property type="entry name" value="E3 UBIQUITIN-PROTEIN LIGASE UBR4"/>
    <property type="match status" value="1"/>
</dbReference>
<keyword evidence="3" id="KW-0862">Zinc</keyword>
<dbReference type="STRING" id="6265.A0A0B2UUL1"/>